<dbReference type="PANTHER" id="PTHR21660:SF1">
    <property type="entry name" value="ACYL-COENZYME A THIOESTERASE 13"/>
    <property type="match status" value="1"/>
</dbReference>
<dbReference type="OrthoDB" id="9813282at2"/>
<dbReference type="RefSeq" id="WP_025163247.1">
    <property type="nucleotide sequence ID" value="NZ_AWSQ01000001.1"/>
</dbReference>
<evidence type="ECO:0000256" key="1">
    <source>
        <dbReference type="ARBA" id="ARBA00008324"/>
    </source>
</evidence>
<protein>
    <submittedName>
        <fullName evidence="4">Phenylacetic acid degradation protein</fullName>
    </submittedName>
</protein>
<dbReference type="NCBIfam" id="TIGR00369">
    <property type="entry name" value="unchar_dom_1"/>
    <property type="match status" value="1"/>
</dbReference>
<evidence type="ECO:0000313" key="4">
    <source>
        <dbReference type="EMBL" id="KFX70434.1"/>
    </source>
</evidence>
<evidence type="ECO:0000256" key="2">
    <source>
        <dbReference type="ARBA" id="ARBA00022801"/>
    </source>
</evidence>
<dbReference type="SUPFAM" id="SSF54637">
    <property type="entry name" value="Thioesterase/thiol ester dehydrase-isomerase"/>
    <property type="match status" value="1"/>
</dbReference>
<dbReference type="AlphaFoldDB" id="A0A0A1YP79"/>
<dbReference type="Pfam" id="PF03061">
    <property type="entry name" value="4HBT"/>
    <property type="match status" value="1"/>
</dbReference>
<sequence length="143" mass="15166">MNPQQMTGLELMQALAAGDLAMPNMAKTMPMTMESAEANRVVFAVTADERHSNPMGGVHGGFAATVLDSVTACATHTVLPAGVGYGTIELNVKMCKAIPFNRTLRAEGKVINVSSRLVISEGSIRDEEGTLYAYGTATCMILR</sequence>
<dbReference type="InterPro" id="IPR006683">
    <property type="entry name" value="Thioestr_dom"/>
</dbReference>
<gene>
    <name evidence="4" type="ORF">TMS3_0100380</name>
</gene>
<keyword evidence="2" id="KW-0378">Hydrolase</keyword>
<evidence type="ECO:0000313" key="5">
    <source>
        <dbReference type="Proteomes" id="UP000030063"/>
    </source>
</evidence>
<dbReference type="Gene3D" id="3.10.129.10">
    <property type="entry name" value="Hotdog Thioesterase"/>
    <property type="match status" value="1"/>
</dbReference>
<dbReference type="Proteomes" id="UP000030063">
    <property type="component" value="Unassembled WGS sequence"/>
</dbReference>
<dbReference type="InterPro" id="IPR003736">
    <property type="entry name" value="PAAI_dom"/>
</dbReference>
<dbReference type="InterPro" id="IPR029069">
    <property type="entry name" value="HotDog_dom_sf"/>
</dbReference>
<dbReference type="CDD" id="cd03443">
    <property type="entry name" value="PaaI_thioesterase"/>
    <property type="match status" value="1"/>
</dbReference>
<dbReference type="GO" id="GO:0047617">
    <property type="term" value="F:fatty acyl-CoA hydrolase activity"/>
    <property type="evidence" value="ECO:0007669"/>
    <property type="project" value="InterPro"/>
</dbReference>
<keyword evidence="5" id="KW-1185">Reference proteome</keyword>
<accession>A0A0A1YP79</accession>
<dbReference type="eggNOG" id="COG2050">
    <property type="taxonomic scope" value="Bacteria"/>
</dbReference>
<name>A0A0A1YP79_9PSED</name>
<feature type="domain" description="Thioesterase" evidence="3">
    <location>
        <begin position="55"/>
        <end position="132"/>
    </location>
</feature>
<dbReference type="EMBL" id="AWSQ01000001">
    <property type="protein sequence ID" value="KFX70434.1"/>
    <property type="molecule type" value="Genomic_DNA"/>
</dbReference>
<evidence type="ECO:0000259" key="3">
    <source>
        <dbReference type="Pfam" id="PF03061"/>
    </source>
</evidence>
<proteinExistence type="inferred from homology"/>
<dbReference type="PANTHER" id="PTHR21660">
    <property type="entry name" value="THIOESTERASE SUPERFAMILY MEMBER-RELATED"/>
    <property type="match status" value="1"/>
</dbReference>
<dbReference type="InterPro" id="IPR039298">
    <property type="entry name" value="ACOT13"/>
</dbReference>
<organism evidence="4 5">
    <name type="scientific">Pseudomonas taeanensis MS-3</name>
    <dbReference type="NCBI Taxonomy" id="1395571"/>
    <lineage>
        <taxon>Bacteria</taxon>
        <taxon>Pseudomonadati</taxon>
        <taxon>Pseudomonadota</taxon>
        <taxon>Gammaproteobacteria</taxon>
        <taxon>Pseudomonadales</taxon>
        <taxon>Pseudomonadaceae</taxon>
        <taxon>Pseudomonas</taxon>
    </lineage>
</organism>
<reference evidence="4 5" key="1">
    <citation type="journal article" date="2014" name="Genome Announc.">
        <title>Draft Genome Sequence of Petroleum Oil-Degrading Marine Bacterium Pseudomonas taeanensis Strain MS-3, Isolated from a Crude Oil-Contaminated Seashore.</title>
        <authorList>
            <person name="Lee S.Y."/>
            <person name="Kim S.H."/>
            <person name="Lee D.G."/>
            <person name="Shin S."/>
            <person name="Yun S.H."/>
            <person name="Choi C.W."/>
            <person name="Chung Y.H."/>
            <person name="Choi J.S."/>
            <person name="Kahng H.Y."/>
            <person name="Kim S.I."/>
        </authorList>
    </citation>
    <scope>NUCLEOTIDE SEQUENCE [LARGE SCALE GENOMIC DNA]</scope>
    <source>
        <strain evidence="4 5">MS-3</strain>
    </source>
</reference>
<dbReference type="STRING" id="1395571.TMS3_0100380"/>
<comment type="similarity">
    <text evidence="1">Belongs to the thioesterase PaaI family.</text>
</comment>
<comment type="caution">
    <text evidence="4">The sequence shown here is derived from an EMBL/GenBank/DDBJ whole genome shotgun (WGS) entry which is preliminary data.</text>
</comment>